<dbReference type="GO" id="GO:0031965">
    <property type="term" value="C:nuclear membrane"/>
    <property type="evidence" value="ECO:0007669"/>
    <property type="project" value="TreeGrafter"/>
</dbReference>
<dbReference type="PANTHER" id="PTHR22593">
    <property type="entry name" value="TRANSMEMBRANE PROTEIN 18"/>
    <property type="match status" value="1"/>
</dbReference>
<dbReference type="PANTHER" id="PTHR22593:SF8">
    <property type="entry name" value="FHA DOMAIN-CONTAINING PROTEIN PS1"/>
    <property type="match status" value="1"/>
</dbReference>
<keyword evidence="1" id="KW-1133">Transmembrane helix</keyword>
<dbReference type="AlphaFoldDB" id="A0A835JAD7"/>
<keyword evidence="1" id="KW-0472">Membrane</keyword>
<evidence type="ECO:0000256" key="1">
    <source>
        <dbReference type="SAM" id="Phobius"/>
    </source>
</evidence>
<evidence type="ECO:0000313" key="3">
    <source>
        <dbReference type="Proteomes" id="UP000657918"/>
    </source>
</evidence>
<dbReference type="Proteomes" id="UP000657918">
    <property type="component" value="Unassembled WGS sequence"/>
</dbReference>
<dbReference type="OrthoDB" id="444265at2759"/>
<comment type="caution">
    <text evidence="2">The sequence shown here is derived from an EMBL/GenBank/DDBJ whole genome shotgun (WGS) entry which is preliminary data.</text>
</comment>
<sequence>MHYCPLQFDGESGGGSKVFEIDDGKAISLGWQDRLKATDLHLYLPQSGARAHKRKKPGEEERKIQVLTVLRNGAILKNIFVTIEKASPTSSEPSIEKEENIQETEEILSCGRHPDCNIHYPIPPSNQLKTISQKLFATDLSSDFSGLSVFLMLQIGFELFLMGFLFLVLSMGHGFHGRRYQGFA</sequence>
<reference evidence="2 3" key="1">
    <citation type="submission" date="2020-10" db="EMBL/GenBank/DDBJ databases">
        <title>Plant Genome Project.</title>
        <authorList>
            <person name="Zhang R.-G."/>
        </authorList>
    </citation>
    <scope>NUCLEOTIDE SEQUENCE [LARGE SCALE GENOMIC DNA]</scope>
    <source>
        <strain evidence="2">FAFU-HL-1</strain>
        <tissue evidence="2">Leaf</tissue>
    </source>
</reference>
<feature type="transmembrane region" description="Helical" evidence="1">
    <location>
        <begin position="144"/>
        <end position="169"/>
    </location>
</feature>
<proteinExistence type="predicted"/>
<name>A0A835JAD7_9ROSI</name>
<dbReference type="EMBL" id="JADGMS010000017">
    <property type="protein sequence ID" value="KAF9663700.1"/>
    <property type="molecule type" value="Genomic_DNA"/>
</dbReference>
<keyword evidence="3" id="KW-1185">Reference proteome</keyword>
<organism evidence="2 3">
    <name type="scientific">Salix dunnii</name>
    <dbReference type="NCBI Taxonomy" id="1413687"/>
    <lineage>
        <taxon>Eukaryota</taxon>
        <taxon>Viridiplantae</taxon>
        <taxon>Streptophyta</taxon>
        <taxon>Embryophyta</taxon>
        <taxon>Tracheophyta</taxon>
        <taxon>Spermatophyta</taxon>
        <taxon>Magnoliopsida</taxon>
        <taxon>eudicotyledons</taxon>
        <taxon>Gunneridae</taxon>
        <taxon>Pentapetalae</taxon>
        <taxon>rosids</taxon>
        <taxon>fabids</taxon>
        <taxon>Malpighiales</taxon>
        <taxon>Salicaceae</taxon>
        <taxon>Saliceae</taxon>
        <taxon>Salix</taxon>
    </lineage>
</organism>
<accession>A0A835JAD7</accession>
<evidence type="ECO:0000313" key="2">
    <source>
        <dbReference type="EMBL" id="KAF9663700.1"/>
    </source>
</evidence>
<gene>
    <name evidence="2" type="ORF">SADUNF_Sadunf17G0079300</name>
</gene>
<keyword evidence="1" id="KW-0812">Transmembrane</keyword>
<protein>
    <submittedName>
        <fullName evidence="2">Uncharacterized protein</fullName>
    </submittedName>
</protein>